<name>D7MIA7_ARALL</name>
<reference evidence="2" key="1">
    <citation type="journal article" date="2011" name="Nat. Genet.">
        <title>The Arabidopsis lyrata genome sequence and the basis of rapid genome size change.</title>
        <authorList>
            <person name="Hu T.T."/>
            <person name="Pattyn P."/>
            <person name="Bakker E.G."/>
            <person name="Cao J."/>
            <person name="Cheng J.-F."/>
            <person name="Clark R.M."/>
            <person name="Fahlgren N."/>
            <person name="Fawcett J.A."/>
            <person name="Grimwood J."/>
            <person name="Gundlach H."/>
            <person name="Haberer G."/>
            <person name="Hollister J.D."/>
            <person name="Ossowski S."/>
            <person name="Ottilar R.P."/>
            <person name="Salamov A.A."/>
            <person name="Schneeberger K."/>
            <person name="Spannagl M."/>
            <person name="Wang X."/>
            <person name="Yang L."/>
            <person name="Nasrallah M.E."/>
            <person name="Bergelson J."/>
            <person name="Carrington J.C."/>
            <person name="Gaut B.S."/>
            <person name="Schmutz J."/>
            <person name="Mayer K.F.X."/>
            <person name="Van de Peer Y."/>
            <person name="Grigoriev I.V."/>
            <person name="Nordborg M."/>
            <person name="Weigel D."/>
            <person name="Guo Y.-L."/>
        </authorList>
    </citation>
    <scope>NUCLEOTIDE SEQUENCE [LARGE SCALE GENOMIC DNA]</scope>
    <source>
        <strain evidence="2">cv. MN47</strain>
    </source>
</reference>
<sequence>MAEAAEPMTDNVEMPLFCYINTCLVSSISKLRSIIQHIDFRLGQLHVTDPRFPRYRVSVKRVVCRDFMPFDKHVKNILRNVLGFQDHRQPKPIYHVPDFLLEVHPLKYILENRRTRFRNIMVISSDYDFFYTTKNLMNGDYRVFLARFETSDPEFDDYVD</sequence>
<dbReference type="Gramene" id="Al_scaffold_0007_3313">
    <property type="protein sequence ID" value="Al_scaffold_0007_3313"/>
    <property type="gene ID" value="Al_scaffold_0007_3313"/>
</dbReference>
<protein>
    <submittedName>
        <fullName evidence="1">Predicted protein</fullName>
    </submittedName>
</protein>
<dbReference type="HOGENOM" id="CLU_1654538_0_0_1"/>
<organism evidence="2">
    <name type="scientific">Arabidopsis lyrata subsp. lyrata</name>
    <name type="common">Lyre-leaved rock-cress</name>
    <dbReference type="NCBI Taxonomy" id="81972"/>
    <lineage>
        <taxon>Eukaryota</taxon>
        <taxon>Viridiplantae</taxon>
        <taxon>Streptophyta</taxon>
        <taxon>Embryophyta</taxon>
        <taxon>Tracheophyta</taxon>
        <taxon>Spermatophyta</taxon>
        <taxon>Magnoliopsida</taxon>
        <taxon>eudicotyledons</taxon>
        <taxon>Gunneridae</taxon>
        <taxon>Pentapetalae</taxon>
        <taxon>rosids</taxon>
        <taxon>malvids</taxon>
        <taxon>Brassicales</taxon>
        <taxon>Brassicaceae</taxon>
        <taxon>Camelineae</taxon>
        <taxon>Arabidopsis</taxon>
    </lineage>
</organism>
<proteinExistence type="predicted"/>
<evidence type="ECO:0000313" key="2">
    <source>
        <dbReference type="Proteomes" id="UP000008694"/>
    </source>
</evidence>
<evidence type="ECO:0000313" key="1">
    <source>
        <dbReference type="EMBL" id="EFH46782.1"/>
    </source>
</evidence>
<dbReference type="AlphaFoldDB" id="D7MIA7"/>
<keyword evidence="2" id="KW-1185">Reference proteome</keyword>
<dbReference type="EMBL" id="GL348719">
    <property type="protein sequence ID" value="EFH46782.1"/>
    <property type="molecule type" value="Genomic_DNA"/>
</dbReference>
<accession>D7MIA7</accession>
<gene>
    <name evidence="1" type="ORF">ARALYDRAFT_659258</name>
</gene>
<dbReference type="Proteomes" id="UP000008694">
    <property type="component" value="Unassembled WGS sequence"/>
</dbReference>